<reference evidence="4 5" key="1">
    <citation type="submission" date="2020-02" db="EMBL/GenBank/DDBJ databases">
        <title>Bacillus aquiflavi sp. nov., isolated from yellow water of strong flavor Chinese baijiu in Yibin region of China.</title>
        <authorList>
            <person name="Xie J."/>
        </authorList>
    </citation>
    <scope>NUCLEOTIDE SEQUENCE [LARGE SCALE GENOMIC DNA]</scope>
    <source>
        <strain evidence="4 5">SA4</strain>
    </source>
</reference>
<dbReference type="RefSeq" id="WP_163177451.1">
    <property type="nucleotide sequence ID" value="NZ_JAAIWM010000001.1"/>
</dbReference>
<sequence>MRAFIYIIGLVMVLTGCGNSNQEITTDTNTEESAETTASSIDLANFETTLEVNQTKENVRFTINFQNKGEEAAQFTFSSGQKFEIVVTNEAGQKVYRFSEGKMFTMALETITLEAGETVTYEDVWDYKKDGELVDEGVYTVVAFVIPMEVNGNKLEKDYFKAEENFTVESLSSINQSTTEESQEESKSENPAFRNIKVTGEAGEYVITGEARVFEAVFMYSVEDGHYEIVKETPFFANEGAPAWSTFELKISIPENKLPEQGVLTARIYERSAKDGSIINSCVVTLEEF</sequence>
<evidence type="ECO:0000313" key="4">
    <source>
        <dbReference type="EMBL" id="NEY70649.1"/>
    </source>
</evidence>
<dbReference type="PROSITE" id="PS51257">
    <property type="entry name" value="PROKAR_LIPOPROTEIN"/>
    <property type="match status" value="1"/>
</dbReference>
<feature type="region of interest" description="Disordered" evidence="1">
    <location>
        <begin position="171"/>
        <end position="194"/>
    </location>
</feature>
<accession>A0A6M0Q4E5</accession>
<dbReference type="EMBL" id="JAAIWM010000001">
    <property type="protein sequence ID" value="NEY70649.1"/>
    <property type="molecule type" value="Genomic_DNA"/>
</dbReference>
<gene>
    <name evidence="4" type="ORF">G4D63_02740</name>
</gene>
<proteinExistence type="predicted"/>
<evidence type="ECO:0000313" key="5">
    <source>
        <dbReference type="Proteomes" id="UP000481043"/>
    </source>
</evidence>
<protein>
    <recommendedName>
        <fullName evidence="6">Intracellular proteinase inhibitor BsuPI domain-containing protein</fullName>
    </recommendedName>
</protein>
<dbReference type="Pfam" id="PF10648">
    <property type="entry name" value="Gmad2"/>
    <property type="match status" value="1"/>
</dbReference>
<dbReference type="Pfam" id="PF12690">
    <property type="entry name" value="BsuPI"/>
    <property type="match status" value="1"/>
</dbReference>
<dbReference type="InterPro" id="IPR018911">
    <property type="entry name" value="Gmad2_Ig-like_dom"/>
</dbReference>
<comment type="caution">
    <text evidence="4">The sequence shown here is derived from an EMBL/GenBank/DDBJ whole genome shotgun (WGS) entry which is preliminary data.</text>
</comment>
<dbReference type="Proteomes" id="UP000481043">
    <property type="component" value="Unassembled WGS sequence"/>
</dbReference>
<dbReference type="InterPro" id="IPR020481">
    <property type="entry name" value="Intracell_prot_inh_BsuPI"/>
</dbReference>
<feature type="domain" description="Intracellular proteinase inhibitor BsuPI" evidence="3">
    <location>
        <begin position="47"/>
        <end position="145"/>
    </location>
</feature>
<feature type="domain" description="Bacterial spore germination immunoglobulin-like" evidence="2">
    <location>
        <begin position="204"/>
        <end position="277"/>
    </location>
</feature>
<evidence type="ECO:0000259" key="2">
    <source>
        <dbReference type="Pfam" id="PF10648"/>
    </source>
</evidence>
<evidence type="ECO:0000256" key="1">
    <source>
        <dbReference type="SAM" id="MobiDB-lite"/>
    </source>
</evidence>
<name>A0A6M0Q4E5_9BACI</name>
<dbReference type="AlphaFoldDB" id="A0A6M0Q4E5"/>
<evidence type="ECO:0000259" key="3">
    <source>
        <dbReference type="Pfam" id="PF12690"/>
    </source>
</evidence>
<evidence type="ECO:0008006" key="6">
    <source>
        <dbReference type="Google" id="ProtNLM"/>
    </source>
</evidence>
<keyword evidence="5" id="KW-1185">Reference proteome</keyword>
<dbReference type="Gene3D" id="2.60.40.2360">
    <property type="entry name" value="Intracellular proteinase inhibitor BsuPI"/>
    <property type="match status" value="1"/>
</dbReference>
<organism evidence="4 5">
    <name type="scientific">Bacillus mesophilus</name>
    <dbReference type="NCBI Taxonomy" id="1808955"/>
    <lineage>
        <taxon>Bacteria</taxon>
        <taxon>Bacillati</taxon>
        <taxon>Bacillota</taxon>
        <taxon>Bacilli</taxon>
        <taxon>Bacillales</taxon>
        <taxon>Bacillaceae</taxon>
        <taxon>Bacillus</taxon>
    </lineage>
</organism>
<dbReference type="InterPro" id="IPR038144">
    <property type="entry name" value="IPI"/>
</dbReference>